<name>A0AAW1GK04_SAPOF</name>
<comment type="similarity">
    <text evidence="9">Belongs to the WRKY group I family.</text>
</comment>
<proteinExistence type="inferred from homology"/>
<evidence type="ECO:0000256" key="1">
    <source>
        <dbReference type="ARBA" id="ARBA00004123"/>
    </source>
</evidence>
<organism evidence="12 13">
    <name type="scientific">Saponaria officinalis</name>
    <name type="common">Common soapwort</name>
    <name type="synonym">Lychnis saponaria</name>
    <dbReference type="NCBI Taxonomy" id="3572"/>
    <lineage>
        <taxon>Eukaryota</taxon>
        <taxon>Viridiplantae</taxon>
        <taxon>Streptophyta</taxon>
        <taxon>Embryophyta</taxon>
        <taxon>Tracheophyta</taxon>
        <taxon>Spermatophyta</taxon>
        <taxon>Magnoliopsida</taxon>
        <taxon>eudicotyledons</taxon>
        <taxon>Gunneridae</taxon>
        <taxon>Pentapetalae</taxon>
        <taxon>Caryophyllales</taxon>
        <taxon>Caryophyllaceae</taxon>
        <taxon>Caryophylleae</taxon>
        <taxon>Saponaria</taxon>
    </lineage>
</organism>
<dbReference type="FunFam" id="2.20.25.80:FF:000003">
    <property type="entry name" value="WRKY transcription factor 57"/>
    <property type="match status" value="1"/>
</dbReference>
<dbReference type="GO" id="GO:0005634">
    <property type="term" value="C:nucleus"/>
    <property type="evidence" value="ECO:0007669"/>
    <property type="project" value="UniProtKB-SubCell"/>
</dbReference>
<dbReference type="EMBL" id="JBDFQZ010000014">
    <property type="protein sequence ID" value="KAK9663940.1"/>
    <property type="molecule type" value="Genomic_DNA"/>
</dbReference>
<dbReference type="PANTHER" id="PTHR31221:SF125">
    <property type="entry name" value="WRKY TRANSCRIPTION FACTOR 1"/>
    <property type="match status" value="1"/>
</dbReference>
<evidence type="ECO:0000256" key="2">
    <source>
        <dbReference type="ARBA" id="ARBA00022723"/>
    </source>
</evidence>
<keyword evidence="13" id="KW-1185">Reference proteome</keyword>
<evidence type="ECO:0000313" key="13">
    <source>
        <dbReference type="Proteomes" id="UP001443914"/>
    </source>
</evidence>
<evidence type="ECO:0000256" key="8">
    <source>
        <dbReference type="ARBA" id="ARBA00023242"/>
    </source>
</evidence>
<dbReference type="GO" id="GO:0043565">
    <property type="term" value="F:sequence-specific DNA binding"/>
    <property type="evidence" value="ECO:0007669"/>
    <property type="project" value="InterPro"/>
</dbReference>
<dbReference type="PROSITE" id="PS50811">
    <property type="entry name" value="WRKY"/>
    <property type="match status" value="2"/>
</dbReference>
<keyword evidence="7" id="KW-0804">Transcription</keyword>
<feature type="domain" description="WRKY" evidence="11">
    <location>
        <begin position="213"/>
        <end position="278"/>
    </location>
</feature>
<dbReference type="Gene3D" id="2.20.25.80">
    <property type="entry name" value="WRKY domain"/>
    <property type="match status" value="2"/>
</dbReference>
<comment type="subcellular location">
    <subcellularLocation>
        <location evidence="1">Nucleus</location>
    </subcellularLocation>
</comment>
<feature type="region of interest" description="Disordered" evidence="10">
    <location>
        <begin position="342"/>
        <end position="406"/>
    </location>
</feature>
<keyword evidence="6" id="KW-0238">DNA-binding</keyword>
<dbReference type="SUPFAM" id="SSF118290">
    <property type="entry name" value="WRKY DNA-binding domain"/>
    <property type="match status" value="2"/>
</dbReference>
<feature type="compositionally biased region" description="Basic and acidic residues" evidence="10">
    <location>
        <begin position="123"/>
        <end position="144"/>
    </location>
</feature>
<gene>
    <name evidence="12" type="ORF">RND81_14G008000</name>
</gene>
<evidence type="ECO:0000256" key="7">
    <source>
        <dbReference type="ARBA" id="ARBA00023163"/>
    </source>
</evidence>
<feature type="compositionally biased region" description="Polar residues" evidence="10">
    <location>
        <begin position="163"/>
        <end position="172"/>
    </location>
</feature>
<dbReference type="SMART" id="SM00774">
    <property type="entry name" value="WRKY"/>
    <property type="match status" value="2"/>
</dbReference>
<dbReference type="InterPro" id="IPR044810">
    <property type="entry name" value="WRKY_plant"/>
</dbReference>
<dbReference type="InterPro" id="IPR036576">
    <property type="entry name" value="WRKY_dom_sf"/>
</dbReference>
<evidence type="ECO:0000313" key="12">
    <source>
        <dbReference type="EMBL" id="KAK9663940.1"/>
    </source>
</evidence>
<evidence type="ECO:0000256" key="3">
    <source>
        <dbReference type="ARBA" id="ARBA00022737"/>
    </source>
</evidence>
<accession>A0AAW1GK04</accession>
<comment type="caution">
    <text evidence="12">The sequence shown here is derived from an EMBL/GenBank/DDBJ whole genome shotgun (WGS) entry which is preliminary data.</text>
</comment>
<dbReference type="AlphaFoldDB" id="A0AAW1GK04"/>
<dbReference type="InterPro" id="IPR003657">
    <property type="entry name" value="WRKY_dom"/>
</dbReference>
<keyword evidence="2" id="KW-0479">Metal-binding</keyword>
<evidence type="ECO:0000256" key="6">
    <source>
        <dbReference type="ARBA" id="ARBA00023125"/>
    </source>
</evidence>
<evidence type="ECO:0000256" key="9">
    <source>
        <dbReference type="ARBA" id="ARBA00061157"/>
    </source>
</evidence>
<evidence type="ECO:0000259" key="11">
    <source>
        <dbReference type="PROSITE" id="PS50811"/>
    </source>
</evidence>
<keyword evidence="4" id="KW-0862">Zinc</keyword>
<feature type="region of interest" description="Disordered" evidence="10">
    <location>
        <begin position="123"/>
        <end position="188"/>
    </location>
</feature>
<keyword evidence="8" id="KW-0539">Nucleus</keyword>
<evidence type="ECO:0000256" key="10">
    <source>
        <dbReference type="SAM" id="MobiDB-lite"/>
    </source>
</evidence>
<protein>
    <recommendedName>
        <fullName evidence="11">WRKY domain-containing protein</fullName>
    </recommendedName>
</protein>
<evidence type="ECO:0000256" key="5">
    <source>
        <dbReference type="ARBA" id="ARBA00023015"/>
    </source>
</evidence>
<sequence length="406" mass="45110">MVTKEENPVTVAATENLPLTFYSTVATSHVDRQLNNAITPEKPSEDGYNWRKYGQKNVKGNEYIRSYYKCSYPNCSVKKQVERSHDGRITDVTYLGNHEHGKPNAEHERPVPVPLSVQAHIPESRQSADDEDKQSQKHSRETDNVRPMQVSETAIVAVPDDTQPLSITPISQQRRDEHNDNLAPKRRKKGVDDAVITLEKPGIESRLVIQTVSAVDIVNDGFRWRKYGQKMVKGNPNPRSYYRCSTAGCPVKKHVERASYDPKVVITTYEGEHDHTVPPVRTILPQSPAPSSGGIESNGVGKSKSEENDAALNPPPKCITYLTGFSTTEIDTSEIVVKSENIKSVSKRDEKTEETKSESGGVKDETKSDITKDDGSSPKRANKAKKEAEEAVHVSPEQKGVDEPVN</sequence>
<feature type="compositionally biased region" description="Basic and acidic residues" evidence="10">
    <location>
        <begin position="346"/>
        <end position="377"/>
    </location>
</feature>
<dbReference type="FunFam" id="2.20.25.80:FF:000006">
    <property type="entry name" value="WRKY transcription factor"/>
    <property type="match status" value="1"/>
</dbReference>
<reference evidence="12" key="1">
    <citation type="submission" date="2024-03" db="EMBL/GenBank/DDBJ databases">
        <title>WGS assembly of Saponaria officinalis var. Norfolk2.</title>
        <authorList>
            <person name="Jenkins J."/>
            <person name="Shu S."/>
            <person name="Grimwood J."/>
            <person name="Barry K."/>
            <person name="Goodstein D."/>
            <person name="Schmutz J."/>
            <person name="Leebens-Mack J."/>
            <person name="Osbourn A."/>
        </authorList>
    </citation>
    <scope>NUCLEOTIDE SEQUENCE [LARGE SCALE GENOMIC DNA]</scope>
    <source>
        <strain evidence="12">JIC</strain>
    </source>
</reference>
<dbReference type="GO" id="GO:0003700">
    <property type="term" value="F:DNA-binding transcription factor activity"/>
    <property type="evidence" value="ECO:0007669"/>
    <property type="project" value="InterPro"/>
</dbReference>
<dbReference type="PANTHER" id="PTHR31221">
    <property type="entry name" value="WRKY TRANSCRIPTION FACTOR PROTEIN 1-RELATED"/>
    <property type="match status" value="1"/>
</dbReference>
<feature type="domain" description="WRKY" evidence="11">
    <location>
        <begin position="39"/>
        <end position="103"/>
    </location>
</feature>
<evidence type="ECO:0000256" key="4">
    <source>
        <dbReference type="ARBA" id="ARBA00022833"/>
    </source>
</evidence>
<dbReference type="GO" id="GO:0046872">
    <property type="term" value="F:metal ion binding"/>
    <property type="evidence" value="ECO:0007669"/>
    <property type="project" value="UniProtKB-KW"/>
</dbReference>
<keyword evidence="5" id="KW-0805">Transcription regulation</keyword>
<keyword evidence="3" id="KW-0677">Repeat</keyword>
<dbReference type="Proteomes" id="UP001443914">
    <property type="component" value="Unassembled WGS sequence"/>
</dbReference>
<dbReference type="Pfam" id="PF03106">
    <property type="entry name" value="WRKY"/>
    <property type="match status" value="2"/>
</dbReference>
<feature type="region of interest" description="Disordered" evidence="10">
    <location>
        <begin position="275"/>
        <end position="317"/>
    </location>
</feature>